<gene>
    <name evidence="2" type="ORF">HNR46_003244</name>
</gene>
<accession>A0A840VBR9</accession>
<evidence type="ECO:0000259" key="1">
    <source>
        <dbReference type="Pfam" id="PF00483"/>
    </source>
</evidence>
<dbReference type="EMBL" id="JACHFD010000018">
    <property type="protein sequence ID" value="MBB5352994.1"/>
    <property type="molecule type" value="Genomic_DNA"/>
</dbReference>
<reference evidence="2 3" key="1">
    <citation type="submission" date="2020-08" db="EMBL/GenBank/DDBJ databases">
        <title>Genomic Encyclopedia of Type Strains, Phase IV (KMG-IV): sequencing the most valuable type-strain genomes for metagenomic binning, comparative biology and taxonomic classification.</title>
        <authorList>
            <person name="Goeker M."/>
        </authorList>
    </citation>
    <scope>NUCLEOTIDE SEQUENCE [LARGE SCALE GENOMIC DNA]</scope>
    <source>
        <strain evidence="2 3">YC6886</strain>
    </source>
</reference>
<evidence type="ECO:0000313" key="2">
    <source>
        <dbReference type="EMBL" id="MBB5352994.1"/>
    </source>
</evidence>
<dbReference type="AlphaFoldDB" id="A0A840VBR9"/>
<dbReference type="SUPFAM" id="SSF53448">
    <property type="entry name" value="Nucleotide-diphospho-sugar transferases"/>
    <property type="match status" value="1"/>
</dbReference>
<dbReference type="RefSeq" id="WP_184020477.1">
    <property type="nucleotide sequence ID" value="NZ_JACHFD010000018.1"/>
</dbReference>
<dbReference type="InterPro" id="IPR005835">
    <property type="entry name" value="NTP_transferase_dom"/>
</dbReference>
<comment type="caution">
    <text evidence="2">The sequence shown here is derived from an EMBL/GenBank/DDBJ whole genome shotgun (WGS) entry which is preliminary data.</text>
</comment>
<evidence type="ECO:0000313" key="3">
    <source>
        <dbReference type="Proteomes" id="UP000557717"/>
    </source>
</evidence>
<sequence length="303" mass="33106">MKPTLLVLAAGMGSRYGGLKQMDPMGPHGETVLDYSVFDAIRAGFGKVVFVIREDFADAFRETVGARFAGRIEVAYAFQKLDDLPEGFSVPEGRQKPWGTAHAVRAARHEIQGPFAVVNADDFYGANAYAVVADWFAKHPGNDGKEHYAMVGYPLRNTLSEHGSVNRGICETTPESLLTDVEEVVEIALGDDGIARGTRIGGDLLEVALDRPVSMNFWGFTPSFLAQLETHFTEFLQEKGSELKSECYIPTVVDDLIRKDLADCTVLETSANWFGVTYPDDKPHVVASIAALVENGDYPSPLV</sequence>
<keyword evidence="3" id="KW-1185">Reference proteome</keyword>
<name>A0A840VBR9_9BACT</name>
<dbReference type="Pfam" id="PF00483">
    <property type="entry name" value="NTP_transferase"/>
    <property type="match status" value="1"/>
</dbReference>
<protein>
    <recommendedName>
        <fullName evidence="1">Nucleotidyl transferase domain-containing protein</fullName>
    </recommendedName>
</protein>
<dbReference type="InterPro" id="IPR029044">
    <property type="entry name" value="Nucleotide-diphossugar_trans"/>
</dbReference>
<organism evidence="2 3">
    <name type="scientific">Haloferula luteola</name>
    <dbReference type="NCBI Taxonomy" id="595692"/>
    <lineage>
        <taxon>Bacteria</taxon>
        <taxon>Pseudomonadati</taxon>
        <taxon>Verrucomicrobiota</taxon>
        <taxon>Verrucomicrobiia</taxon>
        <taxon>Verrucomicrobiales</taxon>
        <taxon>Verrucomicrobiaceae</taxon>
        <taxon>Haloferula</taxon>
    </lineage>
</organism>
<dbReference type="Proteomes" id="UP000557717">
    <property type="component" value="Unassembled WGS sequence"/>
</dbReference>
<feature type="domain" description="Nucleotidyl transferase" evidence="1">
    <location>
        <begin position="6"/>
        <end position="138"/>
    </location>
</feature>
<proteinExistence type="predicted"/>
<dbReference type="Gene3D" id="3.90.550.10">
    <property type="entry name" value="Spore Coat Polysaccharide Biosynthesis Protein SpsA, Chain A"/>
    <property type="match status" value="1"/>
</dbReference>